<keyword evidence="2" id="KW-1185">Reference proteome</keyword>
<protein>
    <submittedName>
        <fullName evidence="1">Uncharacterized protein</fullName>
    </submittedName>
</protein>
<dbReference type="EMBL" id="MU003528">
    <property type="protein sequence ID" value="KAF2465777.1"/>
    <property type="molecule type" value="Genomic_DNA"/>
</dbReference>
<sequence>MYVPTPYVAASATPILRIGGFSFRSDAYHYVPLPLTNAKGKEPGIQLLSLPPSHYFEPPTGPPHTALEDYIVARTSPKALRTECHSTNGIQEQQARIPAPQVLTVAALTAHFVATVSNHAAEAARVTAKVDCIQNAANDLSFELPRKFFEVEQWGLQEWIGTHKYWGLYRAVITLNYENIMFPLWCIVFSAESDLRGDLLMCTLCWLSNTILRAFTKLTKLKEETYFSSLNLTCTFSIPSPLFWRYSPKYTSKIPCSFRMQLHGICLWISGRPLYQRIGNFNSDARVHAIMIVLCLLTPTAEVTIWLWTLIFALTCPLNILTKSYAPPQHHDAVFRFSFVGPKAEFEFQVAHISFSLFRSEVERSQVQQQAKFPLCLLSKLFSLRGMVSPFLQRALLICLQFGVHNGPNIASACSSPVHRYKEVSVRAASFGRTILALDSCNDFSPGLAVCWMCTANPCTYSPPMTATIRFPTKHPWPARRDPECQRLQNEELAAHPTTITGDEIVGLESCAGPFLIDENFDRSRRSVFMQFDHHKQNLAANRSVRILRLPGLLTTWLDWCYCTDPLFLFQQWHFGNVQKFPTKPSNSLGGLHRPPYDAFSIMIPPTTCVIGAQGSQTITSPRTIWLYNKYLKKADFVEKFTRSFNKIASPESQRNRDERTGRFDRMTLIKLDVQLNWVSPTAVPALMAFIFTGASGYPGANSVDGFYFNHTPKRSSQGVAVNGWRLTGTRVRCGVFPRRFVLIRTTATAPWRPRITGSRMANEKMRKLKRRDKDSDEIRRGEQHKRSKKSSGGNDNTMKALAIYKGTMNGEMDLSDKPCRKVAVKYSSIELLGFPQTILARATRGLQVSCKFQRVAEHHFVGGVKSACADGFPFETPLFALLFIRAHGRIPPTSRYLDYAAALPQRALASQDRSQPPPALTPLPLAIPPDLRQQNISLPRVSIDAFHAATHCESRMSPVLHKFVLAISVAARLHVESAGFVHPDHAATCVACPLPLLYYLADASCLESIRASCSMNRLGAIKVNEVLSTSLSFHSPPSLFIVNRDLSIIAVALPLRWRLGTFPEWLATLYPVRYMVQHGEPTCTYPLPQPAMITQKEICKSPPAHPSSTAGPLPRTYKLLLTSHRNDLVLIATISQQHFICFTFINNITPTSWRPGPTVAMIPASTYPSRLLIRRLLNQTPVLTTADFPFHIPSILPYLPTPLSWFRVWVSSYTKSSFSTVFFLIEWCSLNFTRTVERNWHKLKTLTSPTTTEPLIHNISGLVATLNQPGNDGPPTELPNAAFKDPPTASTTPSNLNIEGHSSDSSPQQSIRTPTPQCLTATALAAHAALAATSHATEVAQAVARVNRLQKAASELGFELSLECFEADHETPKQTGGSENSGDLVRTNLLRSMNNGHIVCPVSAREWNGSRNTHCDYDPIRGVRTDFPHQLGFDTRCFVLLTFLIDHDPIVQSTSSSSSI</sequence>
<organism evidence="1 2">
    <name type="scientific">Lindgomyces ingoldianus</name>
    <dbReference type="NCBI Taxonomy" id="673940"/>
    <lineage>
        <taxon>Eukaryota</taxon>
        <taxon>Fungi</taxon>
        <taxon>Dikarya</taxon>
        <taxon>Ascomycota</taxon>
        <taxon>Pezizomycotina</taxon>
        <taxon>Dothideomycetes</taxon>
        <taxon>Pleosporomycetidae</taxon>
        <taxon>Pleosporales</taxon>
        <taxon>Lindgomycetaceae</taxon>
        <taxon>Lindgomyces</taxon>
    </lineage>
</organism>
<accession>A0ACB6QHF2</accession>
<proteinExistence type="predicted"/>
<reference evidence="1" key="1">
    <citation type="journal article" date="2020" name="Stud. Mycol.">
        <title>101 Dothideomycetes genomes: a test case for predicting lifestyles and emergence of pathogens.</title>
        <authorList>
            <person name="Haridas S."/>
            <person name="Albert R."/>
            <person name="Binder M."/>
            <person name="Bloem J."/>
            <person name="Labutti K."/>
            <person name="Salamov A."/>
            <person name="Andreopoulos B."/>
            <person name="Baker S."/>
            <person name="Barry K."/>
            <person name="Bills G."/>
            <person name="Bluhm B."/>
            <person name="Cannon C."/>
            <person name="Castanera R."/>
            <person name="Culley D."/>
            <person name="Daum C."/>
            <person name="Ezra D."/>
            <person name="Gonzalez J."/>
            <person name="Henrissat B."/>
            <person name="Kuo A."/>
            <person name="Liang C."/>
            <person name="Lipzen A."/>
            <person name="Lutzoni F."/>
            <person name="Magnuson J."/>
            <person name="Mondo S."/>
            <person name="Nolan M."/>
            <person name="Ohm R."/>
            <person name="Pangilinan J."/>
            <person name="Park H.-J."/>
            <person name="Ramirez L."/>
            <person name="Alfaro M."/>
            <person name="Sun H."/>
            <person name="Tritt A."/>
            <person name="Yoshinaga Y."/>
            <person name="Zwiers L.-H."/>
            <person name="Turgeon B."/>
            <person name="Goodwin S."/>
            <person name="Spatafora J."/>
            <person name="Crous P."/>
            <person name="Grigoriev I."/>
        </authorList>
    </citation>
    <scope>NUCLEOTIDE SEQUENCE</scope>
    <source>
        <strain evidence="1">ATCC 200398</strain>
    </source>
</reference>
<evidence type="ECO:0000313" key="1">
    <source>
        <dbReference type="EMBL" id="KAF2465777.1"/>
    </source>
</evidence>
<gene>
    <name evidence="1" type="ORF">BDR25DRAFT_360303</name>
</gene>
<comment type="caution">
    <text evidence="1">The sequence shown here is derived from an EMBL/GenBank/DDBJ whole genome shotgun (WGS) entry which is preliminary data.</text>
</comment>
<dbReference type="Proteomes" id="UP000799755">
    <property type="component" value="Unassembled WGS sequence"/>
</dbReference>
<name>A0ACB6QHF2_9PLEO</name>
<evidence type="ECO:0000313" key="2">
    <source>
        <dbReference type="Proteomes" id="UP000799755"/>
    </source>
</evidence>